<gene>
    <name evidence="3" type="ORF">GTHE00462_LOCUS21555</name>
</gene>
<sequence length="201" mass="22059">MVTVMARVVLILAALVRPSPALPQLAVSFAPPPGLSFLLSPSSLCRARRCQPSQLHSFRTRLRAELRDSDDDISAYGGNATSSGRTGVLGKVGLEKSEGLPLPLVSSRPRDGRDSILEQERGILGIFGEESVLKQGLVGVALLFILYLVIGRMYISSPMNRYQVVERYEDAYICYGIPSPDDPTGCRDRRDVGPVRVMERR</sequence>
<keyword evidence="1" id="KW-0472">Membrane</keyword>
<keyword evidence="1" id="KW-0812">Transmembrane</keyword>
<feature type="transmembrane region" description="Helical" evidence="1">
    <location>
        <begin position="137"/>
        <end position="155"/>
    </location>
</feature>
<dbReference type="EMBL" id="HBKN01027890">
    <property type="protein sequence ID" value="CAE2311317.1"/>
    <property type="molecule type" value="Transcribed_RNA"/>
</dbReference>
<accession>A0A7S4L0P8</accession>
<evidence type="ECO:0000313" key="3">
    <source>
        <dbReference type="EMBL" id="CAE2311317.1"/>
    </source>
</evidence>
<organism evidence="3">
    <name type="scientific">Guillardia theta</name>
    <name type="common">Cryptophyte</name>
    <name type="synonym">Cryptomonas phi</name>
    <dbReference type="NCBI Taxonomy" id="55529"/>
    <lineage>
        <taxon>Eukaryota</taxon>
        <taxon>Cryptophyceae</taxon>
        <taxon>Pyrenomonadales</taxon>
        <taxon>Geminigeraceae</taxon>
        <taxon>Guillardia</taxon>
    </lineage>
</organism>
<evidence type="ECO:0000256" key="2">
    <source>
        <dbReference type="SAM" id="SignalP"/>
    </source>
</evidence>
<proteinExistence type="predicted"/>
<reference evidence="3" key="1">
    <citation type="submission" date="2021-01" db="EMBL/GenBank/DDBJ databases">
        <authorList>
            <person name="Corre E."/>
            <person name="Pelletier E."/>
            <person name="Niang G."/>
            <person name="Scheremetjew M."/>
            <person name="Finn R."/>
            <person name="Kale V."/>
            <person name="Holt S."/>
            <person name="Cochrane G."/>
            <person name="Meng A."/>
            <person name="Brown T."/>
            <person name="Cohen L."/>
        </authorList>
    </citation>
    <scope>NUCLEOTIDE SEQUENCE</scope>
    <source>
        <strain evidence="3">CCMP 2712</strain>
    </source>
</reference>
<dbReference type="AlphaFoldDB" id="A0A7S4L0P8"/>
<feature type="signal peptide" evidence="2">
    <location>
        <begin position="1"/>
        <end position="21"/>
    </location>
</feature>
<keyword evidence="1" id="KW-1133">Transmembrane helix</keyword>
<feature type="chain" id="PRO_5031547014" evidence="2">
    <location>
        <begin position="22"/>
        <end position="201"/>
    </location>
</feature>
<evidence type="ECO:0000256" key="1">
    <source>
        <dbReference type="SAM" id="Phobius"/>
    </source>
</evidence>
<name>A0A7S4L0P8_GUITH</name>
<protein>
    <submittedName>
        <fullName evidence="3">Uncharacterized protein</fullName>
    </submittedName>
</protein>
<keyword evidence="2" id="KW-0732">Signal</keyword>